<reference evidence="2 3" key="1">
    <citation type="submission" date="2016-09" db="EMBL/GenBank/DDBJ databases">
        <title>Extensive genetic diversity and differential bi-allelic expression allows diatom success in the polar Southern Ocean.</title>
        <authorList>
            <consortium name="DOE Joint Genome Institute"/>
            <person name="Mock T."/>
            <person name="Otillar R.P."/>
            <person name="Strauss J."/>
            <person name="Dupont C."/>
            <person name="Frickenhaus S."/>
            <person name="Maumus F."/>
            <person name="Mcmullan M."/>
            <person name="Sanges R."/>
            <person name="Schmutz J."/>
            <person name="Toseland A."/>
            <person name="Valas R."/>
            <person name="Veluchamy A."/>
            <person name="Ward B.J."/>
            <person name="Allen A."/>
            <person name="Barry K."/>
            <person name="Falciatore A."/>
            <person name="Ferrante M."/>
            <person name="Fortunato A.E."/>
            <person name="Gloeckner G."/>
            <person name="Gruber A."/>
            <person name="Hipkin R."/>
            <person name="Janech M."/>
            <person name="Kroth P."/>
            <person name="Leese F."/>
            <person name="Lindquist E."/>
            <person name="Lyon B.R."/>
            <person name="Martin J."/>
            <person name="Mayer C."/>
            <person name="Parker M."/>
            <person name="Quesneville H."/>
            <person name="Raymond J."/>
            <person name="Uhlig C."/>
            <person name="Valentin K.U."/>
            <person name="Worden A.Z."/>
            <person name="Armbrust E.V."/>
            <person name="Bowler C."/>
            <person name="Green B."/>
            <person name="Moulton V."/>
            <person name="Van Oosterhout C."/>
            <person name="Grigoriev I."/>
        </authorList>
    </citation>
    <scope>NUCLEOTIDE SEQUENCE [LARGE SCALE GENOMIC DNA]</scope>
    <source>
        <strain evidence="2 3">CCMP1102</strain>
    </source>
</reference>
<dbReference type="PANTHER" id="PTHR36142:SF2">
    <property type="entry name" value="METALLO-HYDROLASE_OXIDOREDUCTASE SUPERFAMILY PROTEIN"/>
    <property type="match status" value="1"/>
</dbReference>
<evidence type="ECO:0000313" key="2">
    <source>
        <dbReference type="EMBL" id="OEU12722.1"/>
    </source>
</evidence>
<feature type="region of interest" description="Disordered" evidence="1">
    <location>
        <begin position="263"/>
        <end position="294"/>
    </location>
</feature>
<dbReference type="Proteomes" id="UP000095751">
    <property type="component" value="Unassembled WGS sequence"/>
</dbReference>
<dbReference type="Pfam" id="PF13483">
    <property type="entry name" value="Lactamase_B_3"/>
    <property type="match status" value="1"/>
</dbReference>
<dbReference type="EMBL" id="KV784364">
    <property type="protein sequence ID" value="OEU12722.1"/>
    <property type="molecule type" value="Genomic_DNA"/>
</dbReference>
<dbReference type="PANTHER" id="PTHR36142">
    <property type="entry name" value="METALLO-HYDROLASE/OXIDOREDUCTASE SUPERFAMILY PROTEIN"/>
    <property type="match status" value="1"/>
</dbReference>
<dbReference type="KEGG" id="fcy:FRACYDRAFT_270452"/>
<name>A0A1E7F3H2_9STRA</name>
<dbReference type="InterPro" id="IPR036866">
    <property type="entry name" value="RibonucZ/Hydroxyglut_hydro"/>
</dbReference>
<dbReference type="Gene3D" id="3.60.15.10">
    <property type="entry name" value="Ribonuclease Z/Hydroxyacylglutathione hydrolase-like"/>
    <property type="match status" value="1"/>
</dbReference>
<dbReference type="InParanoid" id="A0A1E7F3H2"/>
<protein>
    <recommendedName>
        <fullName evidence="4">Metallo-hydrolase/oxidoreductase</fullName>
    </recommendedName>
</protein>
<evidence type="ECO:0000256" key="1">
    <source>
        <dbReference type="SAM" id="MobiDB-lite"/>
    </source>
</evidence>
<keyword evidence="3" id="KW-1185">Reference proteome</keyword>
<organism evidence="2 3">
    <name type="scientific">Fragilariopsis cylindrus CCMP1102</name>
    <dbReference type="NCBI Taxonomy" id="635003"/>
    <lineage>
        <taxon>Eukaryota</taxon>
        <taxon>Sar</taxon>
        <taxon>Stramenopiles</taxon>
        <taxon>Ochrophyta</taxon>
        <taxon>Bacillariophyta</taxon>
        <taxon>Bacillariophyceae</taxon>
        <taxon>Bacillariophycidae</taxon>
        <taxon>Bacillariales</taxon>
        <taxon>Bacillariaceae</taxon>
        <taxon>Fragilariopsis</taxon>
    </lineage>
</organism>
<evidence type="ECO:0008006" key="4">
    <source>
        <dbReference type="Google" id="ProtNLM"/>
    </source>
</evidence>
<accession>A0A1E7F3H2</accession>
<sequence>MESTMNFPGNLFRIRTLSGFMITATCAVLLSSSYINNIDAFSTRPLLAGSGSGTSVVLKASTSSTTTVVTPPPHPSSSSTRLFSSHFYNKTSTESTTILTYLEINGWLLTIDGITILIDPILEGALDFGLPSYIYSASKRTLPSKGLYELLPPIDCLLITQGLDDHAHERTLKKLASQLVVTTDNDRRRPAPLSIIAPPSARDTLTKCGFSNNNKNFDINYIRSGDDDVVITKDKNGSSKNSIKIKATSGALVGPPWQARENGYIIRSTNNDDDDGKEDSKKKGRRPPPPPSVYIEPHVEFIPKELQREKDTVDIVITPISGQGVGILPPSPFLKGFELVHGPNDAIRLVDILKPKYVIPMQNGDVDTIGFITPIIQSIGSSNDFERKLRSSNNSNDYDDKIEIITPIIPGKDMTFSS</sequence>
<evidence type="ECO:0000313" key="3">
    <source>
        <dbReference type="Proteomes" id="UP000095751"/>
    </source>
</evidence>
<dbReference type="SUPFAM" id="SSF56281">
    <property type="entry name" value="Metallo-hydrolase/oxidoreductase"/>
    <property type="match status" value="1"/>
</dbReference>
<dbReference type="OrthoDB" id="332863at2759"/>
<dbReference type="AlphaFoldDB" id="A0A1E7F3H2"/>
<proteinExistence type="predicted"/>
<gene>
    <name evidence="2" type="ORF">FRACYDRAFT_270452</name>
</gene>